<evidence type="ECO:0000313" key="3">
    <source>
        <dbReference type="Proteomes" id="UP001219525"/>
    </source>
</evidence>
<evidence type="ECO:0000313" key="2">
    <source>
        <dbReference type="EMBL" id="KAJ7201917.1"/>
    </source>
</evidence>
<gene>
    <name evidence="2" type="ORF">GGX14DRAFT_399876</name>
</gene>
<keyword evidence="3" id="KW-1185">Reference proteome</keyword>
<evidence type="ECO:0000256" key="1">
    <source>
        <dbReference type="SAM" id="MobiDB-lite"/>
    </source>
</evidence>
<comment type="caution">
    <text evidence="2">The sequence shown here is derived from an EMBL/GenBank/DDBJ whole genome shotgun (WGS) entry which is preliminary data.</text>
</comment>
<organism evidence="2 3">
    <name type="scientific">Mycena pura</name>
    <dbReference type="NCBI Taxonomy" id="153505"/>
    <lineage>
        <taxon>Eukaryota</taxon>
        <taxon>Fungi</taxon>
        <taxon>Dikarya</taxon>
        <taxon>Basidiomycota</taxon>
        <taxon>Agaricomycotina</taxon>
        <taxon>Agaricomycetes</taxon>
        <taxon>Agaricomycetidae</taxon>
        <taxon>Agaricales</taxon>
        <taxon>Marasmiineae</taxon>
        <taxon>Mycenaceae</taxon>
        <taxon>Mycena</taxon>
    </lineage>
</organism>
<dbReference type="Proteomes" id="UP001219525">
    <property type="component" value="Unassembled WGS sequence"/>
</dbReference>
<sequence length="210" mass="23285">MARAPRWQDPIGCQTMQTIVKKLIPTWINGLRPVQTLSHQSSTAKMSYDLLLSTWRHRELHTATLFKLVTELQSMINEGRETLRLARAATRSAADREKRKVAGTKRRRNVVSSEGSEGEAEDPYSSSELESDSSLPAALLTPPAAAARKPRKRVALGTITNVAKSKSRVPALTAADIAKDYGPAYVTSSRRRQVDEYLGEEVRRSSRLNG</sequence>
<feature type="region of interest" description="Disordered" evidence="1">
    <location>
        <begin position="89"/>
        <end position="134"/>
    </location>
</feature>
<accession>A0AAD6Y565</accession>
<dbReference type="AlphaFoldDB" id="A0AAD6Y565"/>
<reference evidence="2" key="1">
    <citation type="submission" date="2023-03" db="EMBL/GenBank/DDBJ databases">
        <title>Massive genome expansion in bonnet fungi (Mycena s.s.) driven by repeated elements and novel gene families across ecological guilds.</title>
        <authorList>
            <consortium name="Lawrence Berkeley National Laboratory"/>
            <person name="Harder C.B."/>
            <person name="Miyauchi S."/>
            <person name="Viragh M."/>
            <person name="Kuo A."/>
            <person name="Thoen E."/>
            <person name="Andreopoulos B."/>
            <person name="Lu D."/>
            <person name="Skrede I."/>
            <person name="Drula E."/>
            <person name="Henrissat B."/>
            <person name="Morin E."/>
            <person name="Kohler A."/>
            <person name="Barry K."/>
            <person name="LaButti K."/>
            <person name="Morin E."/>
            <person name="Salamov A."/>
            <person name="Lipzen A."/>
            <person name="Mereny Z."/>
            <person name="Hegedus B."/>
            <person name="Baldrian P."/>
            <person name="Stursova M."/>
            <person name="Weitz H."/>
            <person name="Taylor A."/>
            <person name="Grigoriev I.V."/>
            <person name="Nagy L.G."/>
            <person name="Martin F."/>
            <person name="Kauserud H."/>
        </authorList>
    </citation>
    <scope>NUCLEOTIDE SEQUENCE</scope>
    <source>
        <strain evidence="2">9144</strain>
    </source>
</reference>
<proteinExistence type="predicted"/>
<dbReference type="EMBL" id="JARJCW010000057">
    <property type="protein sequence ID" value="KAJ7201917.1"/>
    <property type="molecule type" value="Genomic_DNA"/>
</dbReference>
<name>A0AAD6Y565_9AGAR</name>
<feature type="compositionally biased region" description="Low complexity" evidence="1">
    <location>
        <begin position="123"/>
        <end position="134"/>
    </location>
</feature>
<protein>
    <submittedName>
        <fullName evidence="2">Uncharacterized protein</fullName>
    </submittedName>
</protein>